<sequence>MQRERERRDNPVVFFDVSVGEKSVGRLLIENFRRLCTGETKEPRTGRRRHYARCPFHRVVKDKFCQSGDYANHDGSGGECTFGDSPRAIGSVQESISSLRDGKSVDLPSPPLVFNDENFILRHTGAGVLSMANSGPDSNTCQFYLHFCPQPNFDGKHVVFGCLVDTESYSVLEQINAVATARGDPKEPFSFSFQMEKELVMERLVHDLKTRETLCCILDYPGVSEEDLKKYIKKHGPLVNPVFGEVHGYWVDDDYFTPYRNVVPGCCELAPKLAALVGNWMDWSGIGKRSTILLSRGAYIFDERTGKPTTVRTPDVTYISRRASRNPKDLELWQYGQEPYAPSFLVEIDYLSGEESQFVALDQKMQNQYFRHGVQLGWLIDPRPGFRKMLEYKRDEAGRVYRVDNDEWRDLDGGDVLPGFCINKTDLELDPNGDVRAERKREA</sequence>
<dbReference type="CDD" id="cd06260">
    <property type="entry name" value="DUF820-like"/>
    <property type="match status" value="1"/>
</dbReference>
<dbReference type="Pfam" id="PF05685">
    <property type="entry name" value="Uma2"/>
    <property type="match status" value="1"/>
</dbReference>
<dbReference type="Pfam" id="PF00160">
    <property type="entry name" value="Pro_isomerase"/>
    <property type="match status" value="1"/>
</dbReference>
<dbReference type="GO" id="GO:0003755">
    <property type="term" value="F:peptidyl-prolyl cis-trans isomerase activity"/>
    <property type="evidence" value="ECO:0007669"/>
    <property type="project" value="InterPro"/>
</dbReference>
<name>A0A8T0Z483_9STRA</name>
<evidence type="ECO:0000313" key="3">
    <source>
        <dbReference type="Proteomes" id="UP000735874"/>
    </source>
</evidence>
<dbReference type="InterPro" id="IPR012296">
    <property type="entry name" value="Nuclease_put_TT1808"/>
</dbReference>
<dbReference type="GO" id="GO:0006457">
    <property type="term" value="P:protein folding"/>
    <property type="evidence" value="ECO:0007669"/>
    <property type="project" value="TreeGrafter"/>
</dbReference>
<evidence type="ECO:0000259" key="1">
    <source>
        <dbReference type="PROSITE" id="PS50072"/>
    </source>
</evidence>
<dbReference type="SUPFAM" id="SSF52980">
    <property type="entry name" value="Restriction endonuclease-like"/>
    <property type="match status" value="1"/>
</dbReference>
<organism evidence="2 3">
    <name type="scientific">Phytophthora cactorum</name>
    <dbReference type="NCBI Taxonomy" id="29920"/>
    <lineage>
        <taxon>Eukaryota</taxon>
        <taxon>Sar</taxon>
        <taxon>Stramenopiles</taxon>
        <taxon>Oomycota</taxon>
        <taxon>Peronosporomycetes</taxon>
        <taxon>Peronosporales</taxon>
        <taxon>Peronosporaceae</taxon>
        <taxon>Phytophthora</taxon>
    </lineage>
</organism>
<dbReference type="VEuPathDB" id="FungiDB:PC110_g18858"/>
<dbReference type="GO" id="GO:0006281">
    <property type="term" value="P:DNA repair"/>
    <property type="evidence" value="ECO:0007669"/>
    <property type="project" value="UniProtKB-ARBA"/>
</dbReference>
<gene>
    <name evidence="2" type="ORF">PC113_g10990</name>
</gene>
<dbReference type="PROSITE" id="PS50072">
    <property type="entry name" value="CSA_PPIASE_2"/>
    <property type="match status" value="1"/>
</dbReference>
<dbReference type="EMBL" id="RCMG01000304">
    <property type="protein sequence ID" value="KAG2857107.1"/>
    <property type="molecule type" value="Genomic_DNA"/>
</dbReference>
<dbReference type="Gene3D" id="2.40.100.10">
    <property type="entry name" value="Cyclophilin-like"/>
    <property type="match status" value="1"/>
</dbReference>
<dbReference type="PANTHER" id="PTHR11071">
    <property type="entry name" value="PEPTIDYL-PROLYL CIS-TRANS ISOMERASE"/>
    <property type="match status" value="1"/>
</dbReference>
<accession>A0A8T0Z483</accession>
<dbReference type="PANTHER" id="PTHR11071:SF561">
    <property type="entry name" value="PEPTIDYL-PROLYL CIS-TRANS ISOMERASE D-RELATED"/>
    <property type="match status" value="1"/>
</dbReference>
<protein>
    <recommendedName>
        <fullName evidence="1">PPIase cyclophilin-type domain-containing protein</fullName>
    </recommendedName>
</protein>
<dbReference type="InterPro" id="IPR011335">
    <property type="entry name" value="Restrct_endonuc-II-like"/>
</dbReference>
<dbReference type="InterPro" id="IPR002130">
    <property type="entry name" value="Cyclophilin-type_PPIase_dom"/>
</dbReference>
<dbReference type="InterPro" id="IPR008538">
    <property type="entry name" value="Uma2"/>
</dbReference>
<dbReference type="GO" id="GO:0005737">
    <property type="term" value="C:cytoplasm"/>
    <property type="evidence" value="ECO:0007669"/>
    <property type="project" value="TreeGrafter"/>
</dbReference>
<dbReference type="GO" id="GO:0016018">
    <property type="term" value="F:cyclosporin A binding"/>
    <property type="evidence" value="ECO:0007669"/>
    <property type="project" value="TreeGrafter"/>
</dbReference>
<comment type="caution">
    <text evidence="2">The sequence shown here is derived from an EMBL/GenBank/DDBJ whole genome shotgun (WGS) entry which is preliminary data.</text>
</comment>
<proteinExistence type="predicted"/>
<dbReference type="VEuPathDB" id="FungiDB:PC110_g18859"/>
<dbReference type="InterPro" id="IPR029000">
    <property type="entry name" value="Cyclophilin-like_dom_sf"/>
</dbReference>
<reference evidence="2" key="1">
    <citation type="submission" date="2018-10" db="EMBL/GenBank/DDBJ databases">
        <title>Effector identification in a new, highly contiguous assembly of the strawberry crown rot pathogen Phytophthora cactorum.</title>
        <authorList>
            <person name="Armitage A.D."/>
            <person name="Nellist C.F."/>
            <person name="Bates H."/>
            <person name="Vickerstaff R.J."/>
            <person name="Harrison R.J."/>
        </authorList>
    </citation>
    <scope>NUCLEOTIDE SEQUENCE</scope>
    <source>
        <strain evidence="2">15-7</strain>
    </source>
</reference>
<dbReference type="Gene3D" id="3.90.1570.10">
    <property type="entry name" value="tt1808, chain A"/>
    <property type="match status" value="1"/>
</dbReference>
<dbReference type="AlphaFoldDB" id="A0A8T0Z483"/>
<dbReference type="SUPFAM" id="SSF50891">
    <property type="entry name" value="Cyclophilin-like"/>
    <property type="match status" value="1"/>
</dbReference>
<evidence type="ECO:0000313" key="2">
    <source>
        <dbReference type="EMBL" id="KAG2857107.1"/>
    </source>
</evidence>
<feature type="domain" description="PPIase cyclophilin-type" evidence="1">
    <location>
        <begin position="29"/>
        <end position="188"/>
    </location>
</feature>
<dbReference type="Proteomes" id="UP000735874">
    <property type="component" value="Unassembled WGS sequence"/>
</dbReference>